<keyword evidence="2" id="KW-1185">Reference proteome</keyword>
<name>A0A1H4BK94_BIZPA</name>
<dbReference type="PROSITE" id="PS51257">
    <property type="entry name" value="PROKAR_LIPOPROTEIN"/>
    <property type="match status" value="1"/>
</dbReference>
<dbReference type="STRING" id="283786.SAMN04487990_11513"/>
<reference evidence="2" key="1">
    <citation type="submission" date="2016-10" db="EMBL/GenBank/DDBJ databases">
        <authorList>
            <person name="Varghese N."/>
            <person name="Submissions S."/>
        </authorList>
    </citation>
    <scope>NUCLEOTIDE SEQUENCE [LARGE SCALE GENOMIC DNA]</scope>
    <source>
        <strain evidence="2">DSM 23842</strain>
    </source>
</reference>
<protein>
    <recommendedName>
        <fullName evidence="3">Lipoprotein</fullName>
    </recommendedName>
</protein>
<evidence type="ECO:0008006" key="3">
    <source>
        <dbReference type="Google" id="ProtNLM"/>
    </source>
</evidence>
<gene>
    <name evidence="1" type="ORF">SAMN04487990_11513</name>
</gene>
<dbReference type="Proteomes" id="UP000198846">
    <property type="component" value="Unassembled WGS sequence"/>
</dbReference>
<dbReference type="OrthoDB" id="1335973at2"/>
<dbReference type="RefSeq" id="WP_092135291.1">
    <property type="nucleotide sequence ID" value="NZ_FNQK01000015.1"/>
</dbReference>
<organism evidence="1 2">
    <name type="scientific">Bizionia paragorgiae</name>
    <dbReference type="NCBI Taxonomy" id="283786"/>
    <lineage>
        <taxon>Bacteria</taxon>
        <taxon>Pseudomonadati</taxon>
        <taxon>Bacteroidota</taxon>
        <taxon>Flavobacteriia</taxon>
        <taxon>Flavobacteriales</taxon>
        <taxon>Flavobacteriaceae</taxon>
        <taxon>Bizionia</taxon>
    </lineage>
</organism>
<dbReference type="AlphaFoldDB" id="A0A1H4BK94"/>
<accession>A0A1H4BK94</accession>
<proteinExistence type="predicted"/>
<evidence type="ECO:0000313" key="1">
    <source>
        <dbReference type="EMBL" id="SEA48560.1"/>
    </source>
</evidence>
<dbReference type="EMBL" id="FNQK01000015">
    <property type="protein sequence ID" value="SEA48560.1"/>
    <property type="molecule type" value="Genomic_DNA"/>
</dbReference>
<evidence type="ECO:0000313" key="2">
    <source>
        <dbReference type="Proteomes" id="UP000198846"/>
    </source>
</evidence>
<sequence length="167" mass="18897">MGWQKLVILSLLGVLIQSCCTPLLQKKFYTTEFGGERPLKSKFKLAKTPYILKKEDVIKTNHIYSTSFKMDGGKKSEYTSFLRFFSDGRFISNALDTSGPLLDQYNNLKKGNVGYYKIEGNTIRLEEFIVGAQDCGKYHEYTLPLSQDGIKGYIHTLVSALSGTPDW</sequence>